<dbReference type="EMBL" id="JALBCA010000006">
    <property type="protein sequence ID" value="KAI2392537.1"/>
    <property type="molecule type" value="Genomic_DNA"/>
</dbReference>
<comment type="caution">
    <text evidence="1">The sequence shown here is derived from an EMBL/GenBank/DDBJ whole genome shotgun (WGS) entry which is preliminary data.</text>
</comment>
<evidence type="ECO:0000313" key="1">
    <source>
        <dbReference type="EMBL" id="KAI2392537.1"/>
    </source>
</evidence>
<proteinExistence type="predicted"/>
<name>A0ACB8V4G6_9EURO</name>
<reference evidence="1" key="1">
    <citation type="journal article" date="2022" name="bioRxiv">
        <title>Population genetic analysis of Ophidiomyces ophidiicola, the causative agent of snake fungal disease, indicates recent introductions to the USA.</title>
        <authorList>
            <person name="Ladner J.T."/>
            <person name="Palmer J.M."/>
            <person name="Ettinger C.L."/>
            <person name="Stajich J.E."/>
            <person name="Farrell T.M."/>
            <person name="Glorioso B.M."/>
            <person name="Lawson B."/>
            <person name="Price S.J."/>
            <person name="Stengle A.G."/>
            <person name="Grear D.A."/>
            <person name="Lorch J.M."/>
        </authorList>
    </citation>
    <scope>NUCLEOTIDE SEQUENCE</scope>
    <source>
        <strain evidence="1">NWHC 24266-5</strain>
    </source>
</reference>
<gene>
    <name evidence="1" type="ORF">LOY88_000598</name>
</gene>
<protein>
    <submittedName>
        <fullName evidence="1">Uncharacterized protein</fullName>
    </submittedName>
</protein>
<organism evidence="1">
    <name type="scientific">Ophidiomyces ophidiicola</name>
    <dbReference type="NCBI Taxonomy" id="1387563"/>
    <lineage>
        <taxon>Eukaryota</taxon>
        <taxon>Fungi</taxon>
        <taxon>Dikarya</taxon>
        <taxon>Ascomycota</taxon>
        <taxon>Pezizomycotina</taxon>
        <taxon>Eurotiomycetes</taxon>
        <taxon>Eurotiomycetidae</taxon>
        <taxon>Onygenales</taxon>
        <taxon>Onygenaceae</taxon>
        <taxon>Ophidiomyces</taxon>
    </lineage>
</organism>
<accession>A0ACB8V4G6</accession>
<sequence length="919" mass="104843">MSFEPVQKLREMEAEATPYGMFFISVGESHTYQCPLLPSALPSIEELEESMDVDPDRATRVRALIEDAFLDSFFALEYPKSHVILESTGERQYLIQSLLNLGFTRSTVLAAIDGFNADPNFGEGLRERRLQDGRMDMAIDGNTLERRRNQEAQSLFSWREANEDTVQPREGQNLLNLLYHIAEDQAKRDGFIHRGITCDGCGVTPIQGIRYRCANCPDFDLCETCEAMDGHFKTHVFYKIRIPGPVISYLRPLQQVWYPGNPSMAKDTLSRSLVRRLAAETGFENTEVDAFWEQFKCLASSNWQTDPNKLKVAIDRRTFNQCFIPSASAAGPSPNLLYDRMFSFYDSNGDDLIGFEEFVKGIASLCSGNSHERLRRTFLGYDIDGDGYVERKDFLRIFRAYYSYSKELSKDTVVGLGDAFFGETARHVVLGNQSISAAFHDDLPEGETSRNIQGKRRNVYGDDEIDDNQGAIRDEDERICQREEIIGDAMVRETFGTSRPSIPLSHSPNEQPQDSDDSEHEDEEDYLSLLNGNRMATENVTSQDIISALGAYIPFDEVTDRVDRARILTCVSERRDLERINRIRRNGIEERWERRQFYTDEEEGAAPPAHLDEEDKESEDIEPEDHVTSNRSRSSSKVRFQDDVTDNEYETRSNLSTSSRSIPVGERWGGFEIPEPEKDVGKEILYQVTQQGLNELLDMLFRQKEDLLMEAHRTRVDRQKWAREIDHFAMSYFGPAAVYENKTEPRSIFDDGGYLTYIPREQSLEQLLGESGYSYDAPEPISSGRDKSLQQFLDELEYPSVFLPISFQRQKSLQQLLDESCYSLVPSPDQTPPDSRPGDYNTSPSHHANETPPPHPASCSISPSPQTLMRWCLLNNVEREAKARGGSGARLNFEEFSERMRDSRGRLAFVSSWVDGARF</sequence>